<dbReference type="PANTHER" id="PTHR24159">
    <property type="match status" value="1"/>
</dbReference>
<keyword evidence="2" id="KW-1185">Reference proteome</keyword>
<dbReference type="EMBL" id="JAPFFF010000024">
    <property type="protein sequence ID" value="KAK8850250.1"/>
    <property type="molecule type" value="Genomic_DNA"/>
</dbReference>
<protein>
    <recommendedName>
        <fullName evidence="3">DUF3447 domain-containing protein</fullName>
    </recommendedName>
</protein>
<accession>A0ABR2HNE0</accession>
<dbReference type="Pfam" id="PF13306">
    <property type="entry name" value="LRR_5"/>
    <property type="match status" value="1"/>
</dbReference>
<dbReference type="InterPro" id="IPR036770">
    <property type="entry name" value="Ankyrin_rpt-contain_sf"/>
</dbReference>
<reference evidence="1 2" key="1">
    <citation type="submission" date="2024-04" db="EMBL/GenBank/DDBJ databases">
        <title>Tritrichomonas musculus Genome.</title>
        <authorList>
            <person name="Alves-Ferreira E."/>
            <person name="Grigg M."/>
            <person name="Lorenzi H."/>
            <person name="Galac M."/>
        </authorList>
    </citation>
    <scope>NUCLEOTIDE SEQUENCE [LARGE SCALE GENOMIC DNA]</scope>
    <source>
        <strain evidence="1 2">EAF2021</strain>
    </source>
</reference>
<evidence type="ECO:0000313" key="2">
    <source>
        <dbReference type="Proteomes" id="UP001470230"/>
    </source>
</evidence>
<comment type="caution">
    <text evidence="1">The sequence shown here is derived from an EMBL/GenBank/DDBJ whole genome shotgun (WGS) entry which is preliminary data.</text>
</comment>
<organism evidence="1 2">
    <name type="scientific">Tritrichomonas musculus</name>
    <dbReference type="NCBI Taxonomy" id="1915356"/>
    <lineage>
        <taxon>Eukaryota</taxon>
        <taxon>Metamonada</taxon>
        <taxon>Parabasalia</taxon>
        <taxon>Tritrichomonadida</taxon>
        <taxon>Tritrichomonadidae</taxon>
        <taxon>Tritrichomonas</taxon>
    </lineage>
</organism>
<dbReference type="InterPro" id="IPR032675">
    <property type="entry name" value="LRR_dom_sf"/>
</dbReference>
<dbReference type="SUPFAM" id="SSF48403">
    <property type="entry name" value="Ankyrin repeat"/>
    <property type="match status" value="1"/>
</dbReference>
<evidence type="ECO:0000313" key="1">
    <source>
        <dbReference type="EMBL" id="KAK8850250.1"/>
    </source>
</evidence>
<proteinExistence type="predicted"/>
<sequence length="369" mass="44067">MQHAMRAPAKVNCTKMKYIYEDKVENNYKRYFHFFIPELEKFVGEEKMKFVKNKLFKDDPNFFVNYEEKREECENDSYICLLIRKDSVEEFIKYLNRYNISPLSHILPSIFETNPFLIDNKGTTLIEYSAFFGSIQIFQYLLMNNAELTPSLWLYAIHSKNAKLIHLLESANFLPLHYKNENYVRCLNESIKCHHNDFAEYIENNLIIQNEIDDHKREEILSNYIKYHNYSYFQNEEIIDHGFFYLSFYHYNKLSELLLKKKEKEIEEKMIQYKNIRTMADKNEIEVIYHFLLKEREITDEYFSETKIKQISIHFSVHSIQYFAFNGCKSLTHVAIPSSVVLIESHAFNNCSSLTQITIPSTVTEIGNC</sequence>
<dbReference type="Proteomes" id="UP001470230">
    <property type="component" value="Unassembled WGS sequence"/>
</dbReference>
<dbReference type="InterPro" id="IPR026906">
    <property type="entry name" value="LRR_5"/>
</dbReference>
<dbReference type="PANTHER" id="PTHR24159:SF5">
    <property type="entry name" value="ANK_REP_REGION DOMAIN-CONTAINING PROTEIN"/>
    <property type="match status" value="1"/>
</dbReference>
<name>A0ABR2HNE0_9EUKA</name>
<dbReference type="Gene3D" id="3.80.10.10">
    <property type="entry name" value="Ribonuclease Inhibitor"/>
    <property type="match status" value="1"/>
</dbReference>
<evidence type="ECO:0008006" key="3">
    <source>
        <dbReference type="Google" id="ProtNLM"/>
    </source>
</evidence>
<gene>
    <name evidence="1" type="ORF">M9Y10_018377</name>
</gene>